<dbReference type="EMBL" id="LGFT01000008">
    <property type="protein sequence ID" value="KUK45096.1"/>
    <property type="molecule type" value="Genomic_DNA"/>
</dbReference>
<dbReference type="GO" id="GO:1901238">
    <property type="term" value="F:ABC-type tungstate transporter activity"/>
    <property type="evidence" value="ECO:0007669"/>
    <property type="project" value="UniProtKB-EC"/>
</dbReference>
<comment type="subunit">
    <text evidence="5">The complex is composed of two ATP-binding proteins (WtpC), two transmembrane proteins (WtpB) and a solute-binding protein (WtpA).</text>
</comment>
<dbReference type="EC" id="7.3.2.6" evidence="6"/>
<dbReference type="GO" id="GO:0016887">
    <property type="term" value="F:ATP hydrolysis activity"/>
    <property type="evidence" value="ECO:0007669"/>
    <property type="project" value="InterPro"/>
</dbReference>
<evidence type="ECO:0000313" key="11">
    <source>
        <dbReference type="EMBL" id="KUK97427.1"/>
    </source>
</evidence>
<gene>
    <name evidence="10" type="ORF">XD72_0500</name>
    <name evidence="11" type="ORF">XE07_0257</name>
</gene>
<evidence type="ECO:0000256" key="8">
    <source>
        <dbReference type="ARBA" id="ARBA00047936"/>
    </source>
</evidence>
<dbReference type="PROSITE" id="PS00211">
    <property type="entry name" value="ABC_TRANSPORTER_1"/>
    <property type="match status" value="1"/>
</dbReference>
<sequence length="237" mass="25927">MIEAIGVWARRGGAEILRNVSIEAKEGEILAIIGPTGSGKTTLIRILNLLDLPDEGSVLFDRVDVTEDERTRFLARRRMAMVFQKPAMFNLSVEKNISYGLRIRGASGPTVRDRVRVALREVGLSGYEKRRAFSLSGGEAQRVALARALITDPELLLLDEATANLDPRTAETVEDLIRKAAEGGLAVVMATHDLDQAVRLASKVGVLIEGELVQVGSPEEIFKSPQSEEVAHFVRAR</sequence>
<evidence type="ECO:0000313" key="13">
    <source>
        <dbReference type="Proteomes" id="UP000057043"/>
    </source>
</evidence>
<evidence type="ECO:0000256" key="3">
    <source>
        <dbReference type="ARBA" id="ARBA00022840"/>
    </source>
</evidence>
<dbReference type="CDD" id="cd03260">
    <property type="entry name" value="ABC_PstB_phosphate_transporter"/>
    <property type="match status" value="1"/>
</dbReference>
<dbReference type="InterPro" id="IPR017871">
    <property type="entry name" value="ABC_transporter-like_CS"/>
</dbReference>
<evidence type="ECO:0000256" key="6">
    <source>
        <dbReference type="ARBA" id="ARBA00039025"/>
    </source>
</evidence>
<dbReference type="Gene3D" id="3.40.50.300">
    <property type="entry name" value="P-loop containing nucleotide triphosphate hydrolases"/>
    <property type="match status" value="1"/>
</dbReference>
<accession>A0A101ILJ1</accession>
<evidence type="ECO:0000256" key="5">
    <source>
        <dbReference type="ARBA" id="ARBA00038781"/>
    </source>
</evidence>
<dbReference type="SMART" id="SM00382">
    <property type="entry name" value="AAA"/>
    <property type="match status" value="1"/>
</dbReference>
<reference evidence="11" key="1">
    <citation type="journal article" date="2015" name="MBio">
        <title>Genome-resolved metagenomic analysis reveals roles for candidate phyla and other microbial community members in biogeochemical transformations in oil reservoirs.</title>
        <authorList>
            <person name="Hu P."/>
            <person name="Tom L."/>
            <person name="Singh A."/>
            <person name="Thomas B.C."/>
            <person name="Baker B.J."/>
            <person name="Piceno Y.M."/>
            <person name="Andersen G.L."/>
            <person name="Banfield J.F."/>
        </authorList>
    </citation>
    <scope>NUCLEOTIDE SEQUENCE [LARGE SCALE GENOMIC DNA]</scope>
    <source>
        <strain evidence="11">56_747</strain>
    </source>
</reference>
<evidence type="ECO:0000256" key="7">
    <source>
        <dbReference type="ARBA" id="ARBA00041133"/>
    </source>
</evidence>
<comment type="caution">
    <text evidence="11">The sequence shown here is derived from an EMBL/GenBank/DDBJ whole genome shotgun (WGS) entry which is preliminary data.</text>
</comment>
<keyword evidence="2" id="KW-0547">Nucleotide-binding</keyword>
<evidence type="ECO:0000256" key="2">
    <source>
        <dbReference type="ARBA" id="ARBA00022741"/>
    </source>
</evidence>
<dbReference type="InterPro" id="IPR003593">
    <property type="entry name" value="AAA+_ATPase"/>
</dbReference>
<feature type="domain" description="ABC transporter" evidence="9">
    <location>
        <begin position="2"/>
        <end position="234"/>
    </location>
</feature>
<dbReference type="InterPro" id="IPR003439">
    <property type="entry name" value="ABC_transporter-like_ATP-bd"/>
</dbReference>
<dbReference type="InterPro" id="IPR005670">
    <property type="entry name" value="PstB-like"/>
</dbReference>
<evidence type="ECO:0000259" key="9">
    <source>
        <dbReference type="PROSITE" id="PS50893"/>
    </source>
</evidence>
<evidence type="ECO:0000313" key="10">
    <source>
        <dbReference type="EMBL" id="KUK45096.1"/>
    </source>
</evidence>
<comment type="similarity">
    <text evidence="4">Belongs to the ABC transporter superfamily. Sulfate/tungstate importer (TC 3.A.1.6) family.</text>
</comment>
<dbReference type="Proteomes" id="UP000053961">
    <property type="component" value="Unassembled WGS sequence"/>
</dbReference>
<dbReference type="GO" id="GO:0005315">
    <property type="term" value="F:phosphate transmembrane transporter activity"/>
    <property type="evidence" value="ECO:0007669"/>
    <property type="project" value="InterPro"/>
</dbReference>
<evidence type="ECO:0000256" key="4">
    <source>
        <dbReference type="ARBA" id="ARBA00038307"/>
    </source>
</evidence>
<comment type="catalytic activity">
    <reaction evidence="8">
        <text>tungstate(in) + ATP + H2O = tungstate(out) + ADP + phosphate + H(+)</text>
        <dbReference type="Rhea" id="RHEA:35027"/>
        <dbReference type="ChEBI" id="CHEBI:15377"/>
        <dbReference type="ChEBI" id="CHEBI:15378"/>
        <dbReference type="ChEBI" id="CHEBI:30616"/>
        <dbReference type="ChEBI" id="CHEBI:43474"/>
        <dbReference type="ChEBI" id="CHEBI:46502"/>
        <dbReference type="ChEBI" id="CHEBI:456216"/>
        <dbReference type="EC" id="7.3.2.6"/>
    </reaction>
</comment>
<evidence type="ECO:0000256" key="1">
    <source>
        <dbReference type="ARBA" id="ARBA00022448"/>
    </source>
</evidence>
<keyword evidence="3" id="KW-0067">ATP-binding</keyword>
<dbReference type="EMBL" id="LGHB01000002">
    <property type="protein sequence ID" value="KUK97427.1"/>
    <property type="molecule type" value="Genomic_DNA"/>
</dbReference>
<dbReference type="Proteomes" id="UP000057043">
    <property type="component" value="Unassembled WGS sequence"/>
</dbReference>
<dbReference type="PROSITE" id="PS50893">
    <property type="entry name" value="ABC_TRANSPORTER_2"/>
    <property type="match status" value="1"/>
</dbReference>
<dbReference type="Pfam" id="PF00005">
    <property type="entry name" value="ABC_tran"/>
    <property type="match status" value="1"/>
</dbReference>
<organism evidence="11 12">
    <name type="scientific">Methanothrix harundinacea</name>
    <dbReference type="NCBI Taxonomy" id="301375"/>
    <lineage>
        <taxon>Archaea</taxon>
        <taxon>Methanobacteriati</taxon>
        <taxon>Methanobacteriota</taxon>
        <taxon>Stenosarchaea group</taxon>
        <taxon>Methanomicrobia</taxon>
        <taxon>Methanotrichales</taxon>
        <taxon>Methanotrichaceae</taxon>
        <taxon>Methanothrix</taxon>
    </lineage>
</organism>
<dbReference type="PANTHER" id="PTHR42781:SF9">
    <property type="entry name" value="AMINO ACID ABC TRANSPORTER, ATP-BINDING PROTEIN-RELATED"/>
    <property type="match status" value="1"/>
</dbReference>
<evidence type="ECO:0000313" key="12">
    <source>
        <dbReference type="Proteomes" id="UP000053961"/>
    </source>
</evidence>
<reference evidence="12 13" key="2">
    <citation type="journal article" date="2015" name="MBio">
        <title>Genome-Resolved Metagenomic Analysis Reveals Roles for Candidate Phyla and Other Microbial Community Members in Biogeochemical Transformations in Oil Reservoirs.</title>
        <authorList>
            <person name="Hu P."/>
            <person name="Tom L."/>
            <person name="Singh A."/>
            <person name="Thomas B.C."/>
            <person name="Baker B.J."/>
            <person name="Piceno Y.M."/>
            <person name="Andersen G.L."/>
            <person name="Banfield J.F."/>
        </authorList>
    </citation>
    <scope>NUCLEOTIDE SEQUENCE [LARGE SCALE GENOMIC DNA]</scope>
    <source>
        <strain evidence="10">57_489</strain>
    </source>
</reference>
<dbReference type="GO" id="GO:0035435">
    <property type="term" value="P:phosphate ion transmembrane transport"/>
    <property type="evidence" value="ECO:0007669"/>
    <property type="project" value="InterPro"/>
</dbReference>
<name>A0A101ILJ1_9EURY</name>
<proteinExistence type="inferred from homology"/>
<dbReference type="InterPro" id="IPR027417">
    <property type="entry name" value="P-loop_NTPase"/>
</dbReference>
<dbReference type="PANTHER" id="PTHR42781">
    <property type="entry name" value="SPERMIDINE/PUTRESCINE IMPORT ATP-BINDING PROTEIN POTA"/>
    <property type="match status" value="1"/>
</dbReference>
<protein>
    <recommendedName>
        <fullName evidence="7">Molybdate/tungstate import ATP-binding protein WtpC</fullName>
        <ecNumber evidence="6">7.3.2.6</ecNumber>
    </recommendedName>
</protein>
<dbReference type="AlphaFoldDB" id="A0A101ILJ1"/>
<dbReference type="InterPro" id="IPR050093">
    <property type="entry name" value="ABC_SmlMolc_Importer"/>
</dbReference>
<dbReference type="GO" id="GO:0016020">
    <property type="term" value="C:membrane"/>
    <property type="evidence" value="ECO:0007669"/>
    <property type="project" value="InterPro"/>
</dbReference>
<keyword evidence="1" id="KW-0813">Transport</keyword>
<dbReference type="SUPFAM" id="SSF52540">
    <property type="entry name" value="P-loop containing nucleoside triphosphate hydrolases"/>
    <property type="match status" value="1"/>
</dbReference>
<dbReference type="GO" id="GO:0005524">
    <property type="term" value="F:ATP binding"/>
    <property type="evidence" value="ECO:0007669"/>
    <property type="project" value="UniProtKB-KW"/>
</dbReference>
<dbReference type="PATRIC" id="fig|301375.6.peg.1815"/>